<protein>
    <submittedName>
        <fullName evidence="2">Uncharacterized protein</fullName>
    </submittedName>
</protein>
<feature type="compositionally biased region" description="Acidic residues" evidence="1">
    <location>
        <begin position="44"/>
        <end position="53"/>
    </location>
</feature>
<evidence type="ECO:0000313" key="2">
    <source>
        <dbReference type="EnsemblMetazoa" id="Aqu2.1.08101_001"/>
    </source>
</evidence>
<proteinExistence type="predicted"/>
<accession>A0A1X7T192</accession>
<feature type="region of interest" description="Disordered" evidence="1">
    <location>
        <begin position="28"/>
        <end position="53"/>
    </location>
</feature>
<sequence>YPLPLFLRKNDTMSSCLSSSAVSSETVRHCRPLDDNNNNNDNNNNDDDDDDDDKIIIINNTHNPVLSESEQQWPFKKDVVQLPDILWKSIIILEGLHVRLYTED</sequence>
<dbReference type="InParanoid" id="A0A1X7T192"/>
<evidence type="ECO:0000256" key="1">
    <source>
        <dbReference type="SAM" id="MobiDB-lite"/>
    </source>
</evidence>
<name>A0A1X7T192_AMPQE</name>
<organism evidence="2">
    <name type="scientific">Amphimedon queenslandica</name>
    <name type="common">Sponge</name>
    <dbReference type="NCBI Taxonomy" id="400682"/>
    <lineage>
        <taxon>Eukaryota</taxon>
        <taxon>Metazoa</taxon>
        <taxon>Porifera</taxon>
        <taxon>Demospongiae</taxon>
        <taxon>Heteroscleromorpha</taxon>
        <taxon>Haplosclerida</taxon>
        <taxon>Niphatidae</taxon>
        <taxon>Amphimedon</taxon>
    </lineage>
</organism>
<dbReference type="EnsemblMetazoa" id="Aqu2.1.08101_001">
    <property type="protein sequence ID" value="Aqu2.1.08101_001"/>
    <property type="gene ID" value="Aqu2.1.08101"/>
</dbReference>
<reference evidence="2" key="1">
    <citation type="submission" date="2017-05" db="UniProtKB">
        <authorList>
            <consortium name="EnsemblMetazoa"/>
        </authorList>
    </citation>
    <scope>IDENTIFICATION</scope>
</reference>
<dbReference type="AlphaFoldDB" id="A0A1X7T192"/>